<sequence length="268" mass="29695">MAWLDWEETDGDSISGTKNCKEMMEGEEMAEKSLTNLCISRKVSGDDLKTTKCREEVYDREVEKSVGVCLETTPKVNDQNRKLIVSDHRHKELGGEAPLENEMSLSHVSATQYPIHANVEKATCEEFTIGKRKSMKSGGKMISSFKRHGMVTRKDRSLEHNASGTASERCPNKILAKGRWNLKDEVTKVIEKGVALGVINVKAGGNGGEVRSVGSNEEKLVNGNLSEEVAKVMEVGVALGFDFNGKEDSVSEEIRRRETEDEARFQQG</sequence>
<gene>
    <name evidence="1" type="ORF">LWI29_023017</name>
</gene>
<protein>
    <submittedName>
        <fullName evidence="1">Uncharacterized protein</fullName>
    </submittedName>
</protein>
<name>A0AA39SKL7_ACESA</name>
<dbReference type="EMBL" id="JAUESC010000380">
    <property type="protein sequence ID" value="KAK0592658.1"/>
    <property type="molecule type" value="Genomic_DNA"/>
</dbReference>
<reference evidence="1" key="2">
    <citation type="submission" date="2023-06" db="EMBL/GenBank/DDBJ databases">
        <authorList>
            <person name="Swenson N.G."/>
            <person name="Wegrzyn J.L."/>
            <person name="Mcevoy S.L."/>
        </authorList>
    </citation>
    <scope>NUCLEOTIDE SEQUENCE</scope>
    <source>
        <strain evidence="1">NS2018</strain>
        <tissue evidence="1">Leaf</tissue>
    </source>
</reference>
<proteinExistence type="predicted"/>
<evidence type="ECO:0000313" key="2">
    <source>
        <dbReference type="Proteomes" id="UP001168877"/>
    </source>
</evidence>
<dbReference type="Proteomes" id="UP001168877">
    <property type="component" value="Unassembled WGS sequence"/>
</dbReference>
<dbReference type="AlphaFoldDB" id="A0AA39SKL7"/>
<comment type="caution">
    <text evidence="1">The sequence shown here is derived from an EMBL/GenBank/DDBJ whole genome shotgun (WGS) entry which is preliminary data.</text>
</comment>
<evidence type="ECO:0000313" key="1">
    <source>
        <dbReference type="EMBL" id="KAK0592658.1"/>
    </source>
</evidence>
<accession>A0AA39SKL7</accession>
<keyword evidence="2" id="KW-1185">Reference proteome</keyword>
<organism evidence="1 2">
    <name type="scientific">Acer saccharum</name>
    <name type="common">Sugar maple</name>
    <dbReference type="NCBI Taxonomy" id="4024"/>
    <lineage>
        <taxon>Eukaryota</taxon>
        <taxon>Viridiplantae</taxon>
        <taxon>Streptophyta</taxon>
        <taxon>Embryophyta</taxon>
        <taxon>Tracheophyta</taxon>
        <taxon>Spermatophyta</taxon>
        <taxon>Magnoliopsida</taxon>
        <taxon>eudicotyledons</taxon>
        <taxon>Gunneridae</taxon>
        <taxon>Pentapetalae</taxon>
        <taxon>rosids</taxon>
        <taxon>malvids</taxon>
        <taxon>Sapindales</taxon>
        <taxon>Sapindaceae</taxon>
        <taxon>Hippocastanoideae</taxon>
        <taxon>Acereae</taxon>
        <taxon>Acer</taxon>
    </lineage>
</organism>
<reference evidence="1" key="1">
    <citation type="journal article" date="2022" name="Plant J.">
        <title>Strategies of tolerance reflected in two North American maple genomes.</title>
        <authorList>
            <person name="McEvoy S.L."/>
            <person name="Sezen U.U."/>
            <person name="Trouern-Trend A."/>
            <person name="McMahon S.M."/>
            <person name="Schaberg P.G."/>
            <person name="Yang J."/>
            <person name="Wegrzyn J.L."/>
            <person name="Swenson N.G."/>
        </authorList>
    </citation>
    <scope>NUCLEOTIDE SEQUENCE</scope>
    <source>
        <strain evidence="1">NS2018</strain>
    </source>
</reference>